<dbReference type="SUPFAM" id="SSF56112">
    <property type="entry name" value="Protein kinase-like (PK-like)"/>
    <property type="match status" value="1"/>
</dbReference>
<protein>
    <recommendedName>
        <fullName evidence="3">Aminoglycoside phosphotransferase domain-containing protein</fullName>
    </recommendedName>
</protein>
<evidence type="ECO:0008006" key="3">
    <source>
        <dbReference type="Google" id="ProtNLM"/>
    </source>
</evidence>
<gene>
    <name evidence="1" type="ORF">ACFYNZ_14600</name>
</gene>
<sequence length="284" mass="30666">MEYGTDLLRTRVSALPGGHEWTRTTGRLAPEPFRTATGLEHRLAAAGRADAVRLAVGHGGPTSRVYQVAGGESVANALLTVGPLPQLREPLRGLGLALSRLHAGGPPNADPPPGPPRGLRRLDTWLAGRAPVARAAYVGAELRSRLGPERWSRVTAWCRRTGEDSDVTLVHGAPGLGSLVPGDGDGTATLLTGEDLAVAPWYFDLGWVLGELVELRWQLGGDQQGWQFLLEALFEGYGRDVGEQWNRVAALRILLHVHDIAAYVGWHTAGFDHYATFLMFLIDL</sequence>
<keyword evidence="2" id="KW-1185">Reference proteome</keyword>
<reference evidence="1 2" key="1">
    <citation type="submission" date="2024-10" db="EMBL/GenBank/DDBJ databases">
        <title>The Natural Products Discovery Center: Release of the First 8490 Sequenced Strains for Exploring Actinobacteria Biosynthetic Diversity.</title>
        <authorList>
            <person name="Kalkreuter E."/>
            <person name="Kautsar S.A."/>
            <person name="Yang D."/>
            <person name="Bader C.D."/>
            <person name="Teijaro C.N."/>
            <person name="Fluegel L."/>
            <person name="Davis C.M."/>
            <person name="Simpson J.R."/>
            <person name="Lauterbach L."/>
            <person name="Steele A.D."/>
            <person name="Gui C."/>
            <person name="Meng S."/>
            <person name="Li G."/>
            <person name="Viehrig K."/>
            <person name="Ye F."/>
            <person name="Su P."/>
            <person name="Kiefer A.F."/>
            <person name="Nichols A."/>
            <person name="Cepeda A.J."/>
            <person name="Yan W."/>
            <person name="Fan B."/>
            <person name="Jiang Y."/>
            <person name="Adhikari A."/>
            <person name="Zheng C.-J."/>
            <person name="Schuster L."/>
            <person name="Cowan T.M."/>
            <person name="Smanski M.J."/>
            <person name="Chevrette M.G."/>
            <person name="De Carvalho L.P.S."/>
            <person name="Shen B."/>
        </authorList>
    </citation>
    <scope>NUCLEOTIDE SEQUENCE [LARGE SCALE GENOMIC DNA]</scope>
    <source>
        <strain evidence="1 2">NPDC007147</strain>
    </source>
</reference>
<organism evidence="1 2">
    <name type="scientific">Streptomyces kebangsaanensis</name>
    <dbReference type="NCBI Taxonomy" id="864058"/>
    <lineage>
        <taxon>Bacteria</taxon>
        <taxon>Bacillati</taxon>
        <taxon>Actinomycetota</taxon>
        <taxon>Actinomycetes</taxon>
        <taxon>Kitasatosporales</taxon>
        <taxon>Streptomycetaceae</taxon>
        <taxon>Streptomyces</taxon>
    </lineage>
</organism>
<dbReference type="Proteomes" id="UP001601197">
    <property type="component" value="Unassembled WGS sequence"/>
</dbReference>
<accession>A0ABW6KU38</accession>
<evidence type="ECO:0000313" key="2">
    <source>
        <dbReference type="Proteomes" id="UP001601197"/>
    </source>
</evidence>
<dbReference type="InterPro" id="IPR011009">
    <property type="entry name" value="Kinase-like_dom_sf"/>
</dbReference>
<dbReference type="EMBL" id="JBIAFJ010000010">
    <property type="protein sequence ID" value="MFE9170732.1"/>
    <property type="molecule type" value="Genomic_DNA"/>
</dbReference>
<comment type="caution">
    <text evidence="1">The sequence shown here is derived from an EMBL/GenBank/DDBJ whole genome shotgun (WGS) entry which is preliminary data.</text>
</comment>
<name>A0ABW6KU38_9ACTN</name>
<dbReference type="RefSeq" id="WP_388347176.1">
    <property type="nucleotide sequence ID" value="NZ_JBIAFJ010000010.1"/>
</dbReference>
<evidence type="ECO:0000313" key="1">
    <source>
        <dbReference type="EMBL" id="MFE9170732.1"/>
    </source>
</evidence>
<proteinExistence type="predicted"/>